<dbReference type="OrthoDB" id="4953114at2759"/>
<gene>
    <name evidence="1" type="ORF">E4U60_003187</name>
</gene>
<name>A0A9P7MHL0_9HYPO</name>
<reference evidence="1 2" key="1">
    <citation type="journal article" date="2020" name="bioRxiv">
        <title>Whole genome comparisons of ergot fungi reveals the divergence and evolution of species within the genus Claviceps are the result of varying mechanisms driving genome evolution and host range expansion.</title>
        <authorList>
            <person name="Wyka S.A."/>
            <person name="Mondo S.J."/>
            <person name="Liu M."/>
            <person name="Dettman J."/>
            <person name="Nalam V."/>
            <person name="Broders K.D."/>
        </authorList>
    </citation>
    <scope>NUCLEOTIDE SEQUENCE [LARGE SCALE GENOMIC DNA]</scope>
    <source>
        <strain evidence="1 2">CCC 1485</strain>
    </source>
</reference>
<keyword evidence="2" id="KW-1185">Reference proteome</keyword>
<proteinExistence type="predicted"/>
<evidence type="ECO:0000313" key="1">
    <source>
        <dbReference type="EMBL" id="KAG5947334.1"/>
    </source>
</evidence>
<protein>
    <submittedName>
        <fullName evidence="1">Uncharacterized protein</fullName>
    </submittedName>
</protein>
<dbReference type="Proteomes" id="UP000706124">
    <property type="component" value="Unassembled WGS sequence"/>
</dbReference>
<dbReference type="EMBL" id="SRPO01000026">
    <property type="protein sequence ID" value="KAG5947334.1"/>
    <property type="molecule type" value="Genomic_DNA"/>
</dbReference>
<evidence type="ECO:0000313" key="2">
    <source>
        <dbReference type="Proteomes" id="UP000706124"/>
    </source>
</evidence>
<accession>A0A9P7MHL0</accession>
<comment type="caution">
    <text evidence="1">The sequence shown here is derived from an EMBL/GenBank/DDBJ whole genome shotgun (WGS) entry which is preliminary data.</text>
</comment>
<organism evidence="1 2">
    <name type="scientific">Claviceps pazoutovae</name>
    <dbReference type="NCBI Taxonomy" id="1649127"/>
    <lineage>
        <taxon>Eukaryota</taxon>
        <taxon>Fungi</taxon>
        <taxon>Dikarya</taxon>
        <taxon>Ascomycota</taxon>
        <taxon>Pezizomycotina</taxon>
        <taxon>Sordariomycetes</taxon>
        <taxon>Hypocreomycetidae</taxon>
        <taxon>Hypocreales</taxon>
        <taxon>Clavicipitaceae</taxon>
        <taxon>Claviceps</taxon>
    </lineage>
</organism>
<dbReference type="AlphaFoldDB" id="A0A9P7MHL0"/>
<sequence length="268" mass="31278">MDRSTFNTENFPTLSFKLSSMSHWGEWYDTLQTVCDSQLVWHKVDPEIESTKENDFFVTPVMMTADQCFDAFCAKTKDKMTDEDPIRKTALDYYYNEFRAKRDTVKVKQSRLHAVRLWIATTVDPNVHMITIRDIRNKLDRRPADDDAEEIDDISVREIVVYLRDKTGILKKYNQHLEEAKRANTSFDNWIAQWNVLYHKAMVENVGKVKGIEGTENFVDAISIRFDPDWARGTTRVTAAKDYVPDDNSLLKLADDYCRSIHKWIAST</sequence>
<feature type="non-terminal residue" evidence="1">
    <location>
        <position position="1"/>
    </location>
</feature>